<dbReference type="NCBIfam" id="TIGR02937">
    <property type="entry name" value="sigma70-ECF"/>
    <property type="match status" value="1"/>
</dbReference>
<comment type="similarity">
    <text evidence="1">Belongs to the sigma-70 factor family. ECF subfamily.</text>
</comment>
<dbReference type="OrthoDB" id="679904at2"/>
<evidence type="ECO:0000259" key="6">
    <source>
        <dbReference type="Pfam" id="PF08281"/>
    </source>
</evidence>
<keyword evidence="4" id="KW-0804">Transcription</keyword>
<dbReference type="Gene3D" id="1.10.10.10">
    <property type="entry name" value="Winged helix-like DNA-binding domain superfamily/Winged helix DNA-binding domain"/>
    <property type="match status" value="1"/>
</dbReference>
<organism evidence="7 8">
    <name type="scientific">Chryseolinea soli</name>
    <dbReference type="NCBI Taxonomy" id="2321403"/>
    <lineage>
        <taxon>Bacteria</taxon>
        <taxon>Pseudomonadati</taxon>
        <taxon>Bacteroidota</taxon>
        <taxon>Cytophagia</taxon>
        <taxon>Cytophagales</taxon>
        <taxon>Fulvivirgaceae</taxon>
        <taxon>Chryseolinea</taxon>
    </lineage>
</organism>
<sequence length="192" mass="22656">METTGSHRDLVTSLKEGNEKSFELIYDLLANRLYLFILRKVGIKETAEEILQEVFVALWNNRHTMDANTFLDPYLFKIAKNKIFSFMRSEHVRKKYAAEFSLFMQKYSDNSLEELMDVKDLHQVLHERISELPDKCQTAFRMSRMEHASISQIAEQMNISTRTVENYITQALRHLRTHLNTLFALFFSLLLI</sequence>
<evidence type="ECO:0000313" key="8">
    <source>
        <dbReference type="Proteomes" id="UP000266183"/>
    </source>
</evidence>
<dbReference type="SUPFAM" id="SSF88659">
    <property type="entry name" value="Sigma3 and sigma4 domains of RNA polymerase sigma factors"/>
    <property type="match status" value="1"/>
</dbReference>
<evidence type="ECO:0000313" key="7">
    <source>
        <dbReference type="EMBL" id="AYB31001.1"/>
    </source>
</evidence>
<reference evidence="8" key="1">
    <citation type="submission" date="2018-09" db="EMBL/GenBank/DDBJ databases">
        <title>Chryseolinea sp. KIS68-18 isolated from soil.</title>
        <authorList>
            <person name="Weon H.-Y."/>
            <person name="Kwon S.-W."/>
            <person name="Lee S.A."/>
        </authorList>
    </citation>
    <scope>NUCLEOTIDE SEQUENCE [LARGE SCALE GENOMIC DNA]</scope>
    <source>
        <strain evidence="8">KIS68-18</strain>
    </source>
</reference>
<gene>
    <name evidence="7" type="ORF">D4L85_10600</name>
</gene>
<keyword evidence="8" id="KW-1185">Reference proteome</keyword>
<dbReference type="GO" id="GO:0016987">
    <property type="term" value="F:sigma factor activity"/>
    <property type="evidence" value="ECO:0007669"/>
    <property type="project" value="UniProtKB-KW"/>
</dbReference>
<keyword evidence="2" id="KW-0805">Transcription regulation</keyword>
<evidence type="ECO:0000259" key="5">
    <source>
        <dbReference type="Pfam" id="PF04542"/>
    </source>
</evidence>
<dbReference type="InterPro" id="IPR039425">
    <property type="entry name" value="RNA_pol_sigma-70-like"/>
</dbReference>
<dbReference type="RefSeq" id="WP_119754295.1">
    <property type="nucleotide sequence ID" value="NZ_CP032382.1"/>
</dbReference>
<dbReference type="GO" id="GO:0006352">
    <property type="term" value="P:DNA-templated transcription initiation"/>
    <property type="evidence" value="ECO:0007669"/>
    <property type="project" value="InterPro"/>
</dbReference>
<dbReference type="InterPro" id="IPR013324">
    <property type="entry name" value="RNA_pol_sigma_r3/r4-like"/>
</dbReference>
<dbReference type="Pfam" id="PF08281">
    <property type="entry name" value="Sigma70_r4_2"/>
    <property type="match status" value="1"/>
</dbReference>
<dbReference type="KEGG" id="chk:D4L85_10600"/>
<feature type="domain" description="RNA polymerase sigma-70 region 2" evidence="5">
    <location>
        <begin position="26"/>
        <end position="90"/>
    </location>
</feature>
<dbReference type="Proteomes" id="UP000266183">
    <property type="component" value="Chromosome"/>
</dbReference>
<dbReference type="SUPFAM" id="SSF88946">
    <property type="entry name" value="Sigma2 domain of RNA polymerase sigma factors"/>
    <property type="match status" value="1"/>
</dbReference>
<protein>
    <submittedName>
        <fullName evidence="7">RNA polymerase sigma-70 factor</fullName>
    </submittedName>
</protein>
<evidence type="ECO:0000256" key="1">
    <source>
        <dbReference type="ARBA" id="ARBA00010641"/>
    </source>
</evidence>
<dbReference type="InterPro" id="IPR013325">
    <property type="entry name" value="RNA_pol_sigma_r2"/>
</dbReference>
<dbReference type="InterPro" id="IPR013249">
    <property type="entry name" value="RNA_pol_sigma70_r4_t2"/>
</dbReference>
<evidence type="ECO:0000256" key="3">
    <source>
        <dbReference type="ARBA" id="ARBA00023082"/>
    </source>
</evidence>
<dbReference type="PANTHER" id="PTHR43133">
    <property type="entry name" value="RNA POLYMERASE ECF-TYPE SIGMA FACTO"/>
    <property type="match status" value="1"/>
</dbReference>
<dbReference type="InterPro" id="IPR036388">
    <property type="entry name" value="WH-like_DNA-bd_sf"/>
</dbReference>
<dbReference type="NCBIfam" id="TIGR02985">
    <property type="entry name" value="Sig70_bacteroi1"/>
    <property type="match status" value="1"/>
</dbReference>
<name>A0A385SKW7_9BACT</name>
<dbReference type="AlphaFoldDB" id="A0A385SKW7"/>
<dbReference type="Gene3D" id="1.10.1740.10">
    <property type="match status" value="1"/>
</dbReference>
<evidence type="ECO:0000256" key="2">
    <source>
        <dbReference type="ARBA" id="ARBA00023015"/>
    </source>
</evidence>
<dbReference type="InterPro" id="IPR014327">
    <property type="entry name" value="RNA_pol_sigma70_bacteroid"/>
</dbReference>
<dbReference type="InterPro" id="IPR007627">
    <property type="entry name" value="RNA_pol_sigma70_r2"/>
</dbReference>
<dbReference type="PANTHER" id="PTHR43133:SF46">
    <property type="entry name" value="RNA POLYMERASE SIGMA-70 FACTOR ECF SUBFAMILY"/>
    <property type="match status" value="1"/>
</dbReference>
<dbReference type="EMBL" id="CP032382">
    <property type="protein sequence ID" value="AYB31001.1"/>
    <property type="molecule type" value="Genomic_DNA"/>
</dbReference>
<proteinExistence type="inferred from homology"/>
<accession>A0A385SKW7</accession>
<evidence type="ECO:0000256" key="4">
    <source>
        <dbReference type="ARBA" id="ARBA00023163"/>
    </source>
</evidence>
<dbReference type="InterPro" id="IPR014284">
    <property type="entry name" value="RNA_pol_sigma-70_dom"/>
</dbReference>
<dbReference type="GO" id="GO:0003677">
    <property type="term" value="F:DNA binding"/>
    <property type="evidence" value="ECO:0007669"/>
    <property type="project" value="InterPro"/>
</dbReference>
<feature type="domain" description="RNA polymerase sigma factor 70 region 4 type 2" evidence="6">
    <location>
        <begin position="123"/>
        <end position="175"/>
    </location>
</feature>
<dbReference type="Pfam" id="PF04542">
    <property type="entry name" value="Sigma70_r2"/>
    <property type="match status" value="1"/>
</dbReference>
<keyword evidence="3" id="KW-0731">Sigma factor</keyword>